<keyword evidence="1" id="KW-1133">Transmembrane helix</keyword>
<name>A0A974P5U7_9CAUL</name>
<evidence type="ECO:0000256" key="1">
    <source>
        <dbReference type="SAM" id="Phobius"/>
    </source>
</evidence>
<evidence type="ECO:0008006" key="3">
    <source>
        <dbReference type="Google" id="ProtNLM"/>
    </source>
</evidence>
<dbReference type="InterPro" id="IPR045936">
    <property type="entry name" value="DUF6356"/>
</dbReference>
<dbReference type="EMBL" id="CP068570">
    <property type="protein sequence ID" value="QQZ50969.1"/>
    <property type="molecule type" value="Genomic_DNA"/>
</dbReference>
<protein>
    <recommendedName>
        <fullName evidence="3">Capsule biosynthesis protein</fullName>
    </recommendedName>
</protein>
<keyword evidence="1" id="KW-0472">Membrane</keyword>
<reference evidence="2" key="1">
    <citation type="submission" date="2021-01" db="EMBL/GenBank/DDBJ databases">
        <title>Genome sequence of Phenylobacterium sp. 20VBR1 isolated from a valley glaceir, Ny-Alesund, Svalbard.</title>
        <authorList>
            <person name="Thomas F.A."/>
            <person name="Krishnan K.P."/>
            <person name="Sinha R.K."/>
        </authorList>
    </citation>
    <scope>NUCLEOTIDE SEQUENCE</scope>
    <source>
        <strain evidence="2">20VBR1</strain>
    </source>
</reference>
<accession>A0A974P5U7</accession>
<keyword evidence="1" id="KW-0812">Transmembrane</keyword>
<dbReference type="AlphaFoldDB" id="A0A974P5U7"/>
<dbReference type="Pfam" id="PF19883">
    <property type="entry name" value="DUF6356"/>
    <property type="match status" value="1"/>
</dbReference>
<gene>
    <name evidence="2" type="ORF">JKL49_07040</name>
</gene>
<sequence length="63" mass="6452">MIENFTKHPHQVGETYGEHLGAAAGFGATLIAAGIACVIHAVFPSCSRRPPATASPACMGACR</sequence>
<proteinExistence type="predicted"/>
<feature type="transmembrane region" description="Helical" evidence="1">
    <location>
        <begin position="20"/>
        <end position="43"/>
    </location>
</feature>
<organism evidence="2">
    <name type="scientific">Phenylobacterium glaciei</name>
    <dbReference type="NCBI Taxonomy" id="2803784"/>
    <lineage>
        <taxon>Bacteria</taxon>
        <taxon>Pseudomonadati</taxon>
        <taxon>Pseudomonadota</taxon>
        <taxon>Alphaproteobacteria</taxon>
        <taxon>Caulobacterales</taxon>
        <taxon>Caulobacteraceae</taxon>
        <taxon>Phenylobacterium</taxon>
    </lineage>
</organism>
<evidence type="ECO:0000313" key="2">
    <source>
        <dbReference type="EMBL" id="QQZ50969.1"/>
    </source>
</evidence>